<dbReference type="InterPro" id="IPR006140">
    <property type="entry name" value="D-isomer_DH_NAD-bd"/>
</dbReference>
<dbReference type="InterPro" id="IPR029752">
    <property type="entry name" value="D-isomer_DH_CS1"/>
</dbReference>
<evidence type="ECO:0000259" key="5">
    <source>
        <dbReference type="Pfam" id="PF00389"/>
    </source>
</evidence>
<keyword evidence="8" id="KW-1185">Reference proteome</keyword>
<evidence type="ECO:0000313" key="7">
    <source>
        <dbReference type="EMBL" id="KPL82340.1"/>
    </source>
</evidence>
<dbReference type="GO" id="GO:0051287">
    <property type="term" value="F:NAD binding"/>
    <property type="evidence" value="ECO:0007669"/>
    <property type="project" value="InterPro"/>
</dbReference>
<organism evidence="7 8">
    <name type="scientific">Thermanaerothrix daxensis</name>
    <dbReference type="NCBI Taxonomy" id="869279"/>
    <lineage>
        <taxon>Bacteria</taxon>
        <taxon>Bacillati</taxon>
        <taxon>Chloroflexota</taxon>
        <taxon>Anaerolineae</taxon>
        <taxon>Anaerolineales</taxon>
        <taxon>Anaerolineaceae</taxon>
        <taxon>Thermanaerothrix</taxon>
    </lineage>
</organism>
<reference evidence="7 8" key="1">
    <citation type="submission" date="2015-07" db="EMBL/GenBank/DDBJ databases">
        <title>Whole genome sequence of Thermanaerothrix daxensis DSM 23592.</title>
        <authorList>
            <person name="Hemp J."/>
            <person name="Ward L.M."/>
            <person name="Pace L.A."/>
            <person name="Fischer W.W."/>
        </authorList>
    </citation>
    <scope>NUCLEOTIDE SEQUENCE [LARGE SCALE GENOMIC DNA]</scope>
    <source>
        <strain evidence="7 8">GNS-1</strain>
    </source>
</reference>
<evidence type="ECO:0000256" key="4">
    <source>
        <dbReference type="RuleBase" id="RU003719"/>
    </source>
</evidence>
<protein>
    <recommendedName>
        <fullName evidence="9">D-isomer specific 2-hydroxyacid dehydrogenase NAD-binding domain-containing protein</fullName>
    </recommendedName>
</protein>
<dbReference type="STRING" id="869279.SE15_09130"/>
<dbReference type="Pfam" id="PF02826">
    <property type="entry name" value="2-Hacid_dh_C"/>
    <property type="match status" value="1"/>
</dbReference>
<evidence type="ECO:0000256" key="2">
    <source>
        <dbReference type="ARBA" id="ARBA00023002"/>
    </source>
</evidence>
<keyword evidence="3" id="KW-0520">NAD</keyword>
<feature type="domain" description="D-isomer specific 2-hydroxyacid dehydrogenase NAD-binding" evidence="6">
    <location>
        <begin position="110"/>
        <end position="303"/>
    </location>
</feature>
<evidence type="ECO:0000259" key="6">
    <source>
        <dbReference type="Pfam" id="PF02826"/>
    </source>
</evidence>
<evidence type="ECO:0000256" key="3">
    <source>
        <dbReference type="ARBA" id="ARBA00023027"/>
    </source>
</evidence>
<feature type="domain" description="D-isomer specific 2-hydroxyacid dehydrogenase catalytic" evidence="5">
    <location>
        <begin position="63"/>
        <end position="333"/>
    </location>
</feature>
<dbReference type="InterPro" id="IPR036291">
    <property type="entry name" value="NAD(P)-bd_dom_sf"/>
</dbReference>
<dbReference type="EMBL" id="LGKO01000005">
    <property type="protein sequence ID" value="KPL82340.1"/>
    <property type="molecule type" value="Genomic_DNA"/>
</dbReference>
<dbReference type="Gene3D" id="3.40.50.720">
    <property type="entry name" value="NAD(P)-binding Rossmann-like Domain"/>
    <property type="match status" value="2"/>
</dbReference>
<dbReference type="Proteomes" id="UP000050544">
    <property type="component" value="Unassembled WGS sequence"/>
</dbReference>
<dbReference type="PANTHER" id="PTHR43333">
    <property type="entry name" value="2-HACID_DH_C DOMAIN-CONTAINING PROTEIN"/>
    <property type="match status" value="1"/>
</dbReference>
<dbReference type="PATRIC" id="fig|869279.4.peg.1433"/>
<comment type="similarity">
    <text evidence="1 4">Belongs to the D-isomer specific 2-hydroxyacid dehydrogenase family.</text>
</comment>
<dbReference type="PROSITE" id="PS00065">
    <property type="entry name" value="D_2_HYDROXYACID_DH_1"/>
    <property type="match status" value="1"/>
</dbReference>
<dbReference type="SUPFAM" id="SSF52283">
    <property type="entry name" value="Formate/glycerate dehydrogenase catalytic domain-like"/>
    <property type="match status" value="1"/>
</dbReference>
<dbReference type="OrthoDB" id="9792971at2"/>
<proteinExistence type="inferred from homology"/>
<dbReference type="GO" id="GO:0016616">
    <property type="term" value="F:oxidoreductase activity, acting on the CH-OH group of donors, NAD or NADP as acceptor"/>
    <property type="evidence" value="ECO:0007669"/>
    <property type="project" value="InterPro"/>
</dbReference>
<dbReference type="Pfam" id="PF00389">
    <property type="entry name" value="2-Hacid_dh"/>
    <property type="match status" value="1"/>
</dbReference>
<dbReference type="SUPFAM" id="SSF51735">
    <property type="entry name" value="NAD(P)-binding Rossmann-fold domains"/>
    <property type="match status" value="1"/>
</dbReference>
<evidence type="ECO:0008006" key="9">
    <source>
        <dbReference type="Google" id="ProtNLM"/>
    </source>
</evidence>
<accession>A0A0P6XFY5</accession>
<gene>
    <name evidence="7" type="ORF">SE15_09130</name>
</gene>
<dbReference type="PANTHER" id="PTHR43333:SF1">
    <property type="entry name" value="D-ISOMER SPECIFIC 2-HYDROXYACID DEHYDROGENASE NAD-BINDING DOMAIN-CONTAINING PROTEIN"/>
    <property type="match status" value="1"/>
</dbReference>
<name>A0A0P6XFY5_9CHLR</name>
<evidence type="ECO:0000256" key="1">
    <source>
        <dbReference type="ARBA" id="ARBA00005854"/>
    </source>
</evidence>
<dbReference type="CDD" id="cd05300">
    <property type="entry name" value="2-Hacid_dh_1"/>
    <property type="match status" value="1"/>
</dbReference>
<dbReference type="InterPro" id="IPR006139">
    <property type="entry name" value="D-isomer_2_OHA_DH_cat_dom"/>
</dbReference>
<comment type="caution">
    <text evidence="7">The sequence shown here is derived from an EMBL/GenBank/DDBJ whole genome shotgun (WGS) entry which is preliminary data.</text>
</comment>
<dbReference type="AlphaFoldDB" id="A0A0P6XFY5"/>
<keyword evidence="2 4" id="KW-0560">Oxidoreductase</keyword>
<evidence type="ECO:0000313" key="8">
    <source>
        <dbReference type="Proteomes" id="UP000050544"/>
    </source>
</evidence>
<dbReference type="RefSeq" id="WP_054521806.1">
    <property type="nucleotide sequence ID" value="NZ_LGKO01000005.1"/>
</dbReference>
<sequence length="340" mass="37807">MATTPVHVLITVAFPEPLVTILREISPRLRLTVHPARHPDEIPPELWTQAEVLYTDSVLPKPEQAPRLRWVQIHYAGIDHLLNAPLLQKPEVQITTLSGAAASQVAEHALMMMLALGHHLPEVFNLQHRAEWPGDRWERLAPLELRESTVGIVGYGSVGREIARLLRPFGVTLLATKRDVMHPEDEGYTRPGLGDPTGDLFTRLYPIQALASMLRGCDFVVICLPLTPATRGIINTEALAAMKRTAYLIDVSRGGVVDSAALLQALQERRIAGAALDVFPEEPLPAESPFWKLPNVIITPHIAGVSRHYMQRAVELFAENLRRYLSGGVLLNRYQGQRGY</sequence>